<feature type="repeat" description="RCC1" evidence="2">
    <location>
        <begin position="43"/>
        <end position="93"/>
    </location>
</feature>
<evidence type="ECO:0000313" key="4">
    <source>
        <dbReference type="EMBL" id="DAZ93686.1"/>
    </source>
</evidence>
<evidence type="ECO:0000256" key="2">
    <source>
        <dbReference type="PROSITE-ProRule" id="PRU00235"/>
    </source>
</evidence>
<evidence type="ECO:0000313" key="5">
    <source>
        <dbReference type="Proteomes" id="UP001146120"/>
    </source>
</evidence>
<gene>
    <name evidence="4" type="ORF">N0F65_008194</name>
</gene>
<accession>A0AAV2YIC2</accession>
<dbReference type="SUPFAM" id="SSF50985">
    <property type="entry name" value="RCC1/BLIP-II"/>
    <property type="match status" value="2"/>
</dbReference>
<protein>
    <recommendedName>
        <fullName evidence="3">RCC1-like domain-containing protein</fullName>
    </recommendedName>
</protein>
<feature type="repeat" description="RCC1" evidence="2">
    <location>
        <begin position="98"/>
        <end position="153"/>
    </location>
</feature>
<dbReference type="PANTHER" id="PTHR22872">
    <property type="entry name" value="BTK-BINDING PROTEIN-RELATED"/>
    <property type="match status" value="1"/>
</dbReference>
<dbReference type="InterPro" id="IPR051625">
    <property type="entry name" value="Signaling_Regulatory_Domain"/>
</dbReference>
<keyword evidence="1" id="KW-0677">Repeat</keyword>
<comment type="caution">
    <text evidence="4">The sequence shown here is derived from an EMBL/GenBank/DDBJ whole genome shotgun (WGS) entry which is preliminary data.</text>
</comment>
<name>A0AAV2YIC2_9STRA</name>
<dbReference type="PROSITE" id="PS00626">
    <property type="entry name" value="RCC1_2"/>
    <property type="match status" value="1"/>
</dbReference>
<organism evidence="4 5">
    <name type="scientific">Lagenidium giganteum</name>
    <dbReference type="NCBI Taxonomy" id="4803"/>
    <lineage>
        <taxon>Eukaryota</taxon>
        <taxon>Sar</taxon>
        <taxon>Stramenopiles</taxon>
        <taxon>Oomycota</taxon>
        <taxon>Peronosporomycetes</taxon>
        <taxon>Pythiales</taxon>
        <taxon>Pythiaceae</taxon>
    </lineage>
</organism>
<feature type="repeat" description="RCC1" evidence="2">
    <location>
        <begin position="154"/>
        <end position="204"/>
    </location>
</feature>
<dbReference type="EMBL" id="DAKRPA010000299">
    <property type="protein sequence ID" value="DAZ93686.1"/>
    <property type="molecule type" value="Genomic_DNA"/>
</dbReference>
<reference evidence="4" key="1">
    <citation type="submission" date="2022-11" db="EMBL/GenBank/DDBJ databases">
        <authorList>
            <person name="Morgan W.R."/>
            <person name="Tartar A."/>
        </authorList>
    </citation>
    <scope>NUCLEOTIDE SEQUENCE</scope>
    <source>
        <strain evidence="4">ARSEF 373</strain>
    </source>
</reference>
<dbReference type="Proteomes" id="UP001146120">
    <property type="component" value="Unassembled WGS sequence"/>
</dbReference>
<reference evidence="4" key="2">
    <citation type="journal article" date="2023" name="Microbiol Resour">
        <title>Decontamination and Annotation of the Draft Genome Sequence of the Oomycete Lagenidium giganteum ARSEF 373.</title>
        <authorList>
            <person name="Morgan W.R."/>
            <person name="Tartar A."/>
        </authorList>
    </citation>
    <scope>NUCLEOTIDE SEQUENCE</scope>
    <source>
        <strain evidence="4">ARSEF 373</strain>
    </source>
</reference>
<evidence type="ECO:0000259" key="3">
    <source>
        <dbReference type="Pfam" id="PF25390"/>
    </source>
</evidence>
<feature type="repeat" description="RCC1" evidence="2">
    <location>
        <begin position="264"/>
        <end position="315"/>
    </location>
</feature>
<dbReference type="PROSITE" id="PS50012">
    <property type="entry name" value="RCC1_3"/>
    <property type="match status" value="6"/>
</dbReference>
<proteinExistence type="predicted"/>
<dbReference type="Gene3D" id="2.130.10.30">
    <property type="entry name" value="Regulator of chromosome condensation 1/beta-lactamase-inhibitor protein II"/>
    <property type="match status" value="2"/>
</dbReference>
<feature type="repeat" description="RCC1" evidence="2">
    <location>
        <begin position="205"/>
        <end position="263"/>
    </location>
</feature>
<sequence length="370" mass="39424">TGQLGLGDDADHALPQRFESVRHALSSTVVTGGCHSGGLDEHGQLYVWGDNAHEWVHLRCPSGITIMTVIMRCVSKVVAVACGWTHTMAVVATYTGEHAVHAWGNNLYFQTGRSTDNDNNSSKREVIDRGLPHALNVASIACGWKHSLLATMDGQAFAWGSGRQGELGLGEGITKAPEPRLITGIDRVGVVHCGWQHTVLQTQDNTVYTCGSNRHGQLGLGARATSDIKAVSTPTQVFVAAEQALVTPMLGVGWHFVLGLDSSGVLYTWGKGSHGQLGQGKGESLHRPSAVKAMADITITHLACGSEHSMVVTNSGELFTCGWGEHGNLGHGDTANQMQFTRVEFFHEQGLHVLSAIAGGAVSMALVRRR</sequence>
<dbReference type="PRINTS" id="PR00633">
    <property type="entry name" value="RCCNDNSATION"/>
</dbReference>
<keyword evidence="5" id="KW-1185">Reference proteome</keyword>
<feature type="repeat" description="RCC1" evidence="2">
    <location>
        <begin position="316"/>
        <end position="369"/>
    </location>
</feature>
<feature type="non-terminal residue" evidence="4">
    <location>
        <position position="1"/>
    </location>
</feature>
<dbReference type="Pfam" id="PF25390">
    <property type="entry name" value="WD40_RLD"/>
    <property type="match status" value="1"/>
</dbReference>
<dbReference type="InterPro" id="IPR058923">
    <property type="entry name" value="RCC1-like_dom"/>
</dbReference>
<feature type="domain" description="RCC1-like" evidence="3">
    <location>
        <begin position="2"/>
        <end position="365"/>
    </location>
</feature>
<evidence type="ECO:0000256" key="1">
    <source>
        <dbReference type="ARBA" id="ARBA00022737"/>
    </source>
</evidence>
<dbReference type="InterPro" id="IPR000408">
    <property type="entry name" value="Reg_chr_condens"/>
</dbReference>
<dbReference type="InterPro" id="IPR009091">
    <property type="entry name" value="RCC1/BLIP-II"/>
</dbReference>
<dbReference type="AlphaFoldDB" id="A0AAV2YIC2"/>